<evidence type="ECO:0000313" key="3">
    <source>
        <dbReference type="Proteomes" id="UP000051054"/>
    </source>
</evidence>
<dbReference type="AlphaFoldDB" id="A0A0R1WSQ6"/>
<dbReference type="PATRIC" id="fig|1423755.3.peg.558"/>
<gene>
    <name evidence="2" type="ORF">FC40_GL000506</name>
</gene>
<comment type="caution">
    <text evidence="2">The sequence shown here is derived from an EMBL/GenBank/DDBJ whole genome shotgun (WGS) entry which is preliminary data.</text>
</comment>
<dbReference type="Pfam" id="PF01610">
    <property type="entry name" value="DDE_Tnp_ISL3"/>
    <property type="match status" value="1"/>
</dbReference>
<proteinExistence type="predicted"/>
<protein>
    <recommendedName>
        <fullName evidence="1">Transposase IS204/IS1001/IS1096/IS1165 DDE domain-containing protein</fullName>
    </recommendedName>
</protein>
<dbReference type="eggNOG" id="COG3464">
    <property type="taxonomic scope" value="Bacteria"/>
</dbReference>
<dbReference type="Proteomes" id="UP000051054">
    <property type="component" value="Unassembled WGS sequence"/>
</dbReference>
<feature type="domain" description="Transposase IS204/IS1001/IS1096/IS1165 DDE" evidence="1">
    <location>
        <begin position="4"/>
        <end position="39"/>
    </location>
</feature>
<dbReference type="InterPro" id="IPR002560">
    <property type="entry name" value="Transposase_DDE"/>
</dbReference>
<accession>A0A0R1WSQ6</accession>
<sequence length="68" mass="7806">MTLTYNYTNGPIEGKMNKIKVLKRVAFGFRSFKNFRLRILLSSQASTLNIKEKKSKKITAKQLVLQAT</sequence>
<evidence type="ECO:0000259" key="1">
    <source>
        <dbReference type="Pfam" id="PF01610"/>
    </source>
</evidence>
<reference evidence="2 3" key="1">
    <citation type="journal article" date="2015" name="Genome Announc.">
        <title>Expanding the biotechnology potential of lactobacilli through comparative genomics of 213 strains and associated genera.</title>
        <authorList>
            <person name="Sun Z."/>
            <person name="Harris H.M."/>
            <person name="McCann A."/>
            <person name="Guo C."/>
            <person name="Argimon S."/>
            <person name="Zhang W."/>
            <person name="Yang X."/>
            <person name="Jeffery I.B."/>
            <person name="Cooney J.C."/>
            <person name="Kagawa T.F."/>
            <person name="Liu W."/>
            <person name="Song Y."/>
            <person name="Salvetti E."/>
            <person name="Wrobel A."/>
            <person name="Rasinkangas P."/>
            <person name="Parkhill J."/>
            <person name="Rea M.C."/>
            <person name="O'Sullivan O."/>
            <person name="Ritari J."/>
            <person name="Douillard F.P."/>
            <person name="Paul Ross R."/>
            <person name="Yang R."/>
            <person name="Briner A.E."/>
            <person name="Felis G.E."/>
            <person name="de Vos W.M."/>
            <person name="Barrangou R."/>
            <person name="Klaenhammer T.R."/>
            <person name="Caufield P.W."/>
            <person name="Cui Y."/>
            <person name="Zhang H."/>
            <person name="O'Toole P.W."/>
        </authorList>
    </citation>
    <scope>NUCLEOTIDE SEQUENCE [LARGE SCALE GENOMIC DNA]</scope>
    <source>
        <strain evidence="2 3">DSM 18933</strain>
    </source>
</reference>
<dbReference type="EMBL" id="AZGD01000087">
    <property type="protein sequence ID" value="KRM19204.1"/>
    <property type="molecule type" value="Genomic_DNA"/>
</dbReference>
<organism evidence="2 3">
    <name type="scientific">Ligilactobacillus hayakitensis DSM 18933 = JCM 14209</name>
    <dbReference type="NCBI Taxonomy" id="1423755"/>
    <lineage>
        <taxon>Bacteria</taxon>
        <taxon>Bacillati</taxon>
        <taxon>Bacillota</taxon>
        <taxon>Bacilli</taxon>
        <taxon>Lactobacillales</taxon>
        <taxon>Lactobacillaceae</taxon>
        <taxon>Ligilactobacillus</taxon>
    </lineage>
</organism>
<evidence type="ECO:0000313" key="2">
    <source>
        <dbReference type="EMBL" id="KRM19204.1"/>
    </source>
</evidence>
<keyword evidence="3" id="KW-1185">Reference proteome</keyword>
<name>A0A0R1WSQ6_9LACO</name>